<reference evidence="1 2" key="1">
    <citation type="journal article" date="2013" name="Mar. Genomics">
        <title>Expression of sulfatases in Rhodopirellula baltica and the diversity of sulfatases in the genus Rhodopirellula.</title>
        <authorList>
            <person name="Wegner C.E."/>
            <person name="Richter-Heitmann T."/>
            <person name="Klindworth A."/>
            <person name="Klockow C."/>
            <person name="Richter M."/>
            <person name="Achstetter T."/>
            <person name="Glockner F.O."/>
            <person name="Harder J."/>
        </authorList>
    </citation>
    <scope>NUCLEOTIDE SEQUENCE [LARGE SCALE GENOMIC DNA]</scope>
    <source>
        <strain evidence="1 2">SH398</strain>
    </source>
</reference>
<dbReference type="STRING" id="1263868.RESH_05938"/>
<accession>M5RVW2</accession>
<name>M5RVW2_9BACT</name>
<sequence length="75" mass="7993">MKLSGTLTGPESLAHARNFLAAHRPPNAHSGSSNLHFELRRFFTVVSYSPAQITDGGSSATTLPAVLTLQNSLED</sequence>
<dbReference type="EMBL" id="ANOF01000196">
    <property type="protein sequence ID" value="EMI23435.1"/>
    <property type="molecule type" value="Genomic_DNA"/>
</dbReference>
<gene>
    <name evidence="1" type="ORF">RESH_05938</name>
</gene>
<comment type="caution">
    <text evidence="1">The sequence shown here is derived from an EMBL/GenBank/DDBJ whole genome shotgun (WGS) entry which is preliminary data.</text>
</comment>
<evidence type="ECO:0000313" key="1">
    <source>
        <dbReference type="EMBL" id="EMI23435.1"/>
    </source>
</evidence>
<dbReference type="Proteomes" id="UP000011996">
    <property type="component" value="Unassembled WGS sequence"/>
</dbReference>
<proteinExistence type="predicted"/>
<dbReference type="PATRIC" id="fig|1263868.3.peg.6445"/>
<evidence type="ECO:0000313" key="2">
    <source>
        <dbReference type="Proteomes" id="UP000011996"/>
    </source>
</evidence>
<protein>
    <submittedName>
        <fullName evidence="1">Uncharacterized protein</fullName>
    </submittedName>
</protein>
<organism evidence="1 2">
    <name type="scientific">Rhodopirellula europaea SH398</name>
    <dbReference type="NCBI Taxonomy" id="1263868"/>
    <lineage>
        <taxon>Bacteria</taxon>
        <taxon>Pseudomonadati</taxon>
        <taxon>Planctomycetota</taxon>
        <taxon>Planctomycetia</taxon>
        <taxon>Pirellulales</taxon>
        <taxon>Pirellulaceae</taxon>
        <taxon>Rhodopirellula</taxon>
    </lineage>
</organism>
<dbReference type="AlphaFoldDB" id="M5RVW2"/>